<dbReference type="InParanoid" id="A7TPJ4"/>
<reference evidence="6 7" key="1">
    <citation type="journal article" date="2007" name="Proc. Natl. Acad. Sci. U.S.A.">
        <title>Independent sorting-out of thousands of duplicated gene pairs in two yeast species descended from a whole-genome duplication.</title>
        <authorList>
            <person name="Scannell D.R."/>
            <person name="Frank A.C."/>
            <person name="Conant G.C."/>
            <person name="Byrne K.P."/>
            <person name="Woolfit M."/>
            <person name="Wolfe K.H."/>
        </authorList>
    </citation>
    <scope>NUCLEOTIDE SEQUENCE [LARGE SCALE GENOMIC DNA]</scope>
    <source>
        <strain evidence="7">ATCC 22028 / DSM 70294 / BCRC 21397 / CBS 2163 / NBRC 10782 / NRRL Y-8283 / UCD 57-17</strain>
    </source>
</reference>
<dbReference type="GO" id="GO:0004338">
    <property type="term" value="F:glucan exo-1,3-beta-glucosidase activity"/>
    <property type="evidence" value="ECO:0007669"/>
    <property type="project" value="TreeGrafter"/>
</dbReference>
<evidence type="ECO:0000256" key="5">
    <source>
        <dbReference type="SAM" id="SignalP"/>
    </source>
</evidence>
<protein>
    <submittedName>
        <fullName evidence="6">Exoglucanase repeat family protein</fullName>
    </submittedName>
</protein>
<feature type="chain" id="PRO_5002715196" evidence="5">
    <location>
        <begin position="20"/>
        <end position="540"/>
    </location>
</feature>
<dbReference type="PANTHER" id="PTHR31297:SF9">
    <property type="entry name" value="GLUCAN 1,3-BETA-GLUCOSIDASE 2"/>
    <property type="match status" value="1"/>
</dbReference>
<dbReference type="KEGG" id="vpo:Kpol_1057p27"/>
<evidence type="ECO:0000313" key="6">
    <source>
        <dbReference type="EMBL" id="EDO15838.1"/>
    </source>
</evidence>
<sequence length="540" mass="61089">MLALTYISIISLLLQLTLGSESNIQASKPESKYFTFAENGTHLKGITLGGWLVTEPYITPSLYKNATKIANGKNSNITIVDEYTLCQALGSNDAKALLDQHYKTWITEDDFKQISNDGFNAVKIPIGYWAWKLEGTTNVYPGNFIFEDPYVGTIQYKYLSNAFNWAGKYNLQIVIDLHGVPGSQNGFTSSGQKLDKPTWLEKANSTEVTSALLMDLFQSITTLGNSSIIAGLELVNAPLGSELNMTLLTEFYENTLNNYEILKNKVNNPDWMTNFIIHDAFQSIGYWSDKLNPYYANGNSSYFKNKNYTFKSTDIIIDHHNYQVFSESDIFSSQYIRLNGVSHFAGWIGQQLSSHRQIIGAWSGALTDCATWLNGVDEGARYDGTFKSNSTIYSSFAKNQTCISQNSIGKWPKEYKKRVRQFIEAQLSSYTSYTNGWFFTNWKTENAPEWDYQQLKKNGLFPHPFNNLKYFDSDGKMKASLSSSLYSEYQSGFTTTLNHVYQTGFYKNASTTIKSHSILSSIFVWSLMFLCFALGIVSLF</sequence>
<dbReference type="eggNOG" id="ENOG502QW42">
    <property type="taxonomic scope" value="Eukaryota"/>
</dbReference>
<feature type="signal peptide" evidence="5">
    <location>
        <begin position="1"/>
        <end position="19"/>
    </location>
</feature>
<dbReference type="OMA" id="HYKTWIT"/>
<proteinExistence type="inferred from homology"/>
<organism evidence="7">
    <name type="scientific">Vanderwaltozyma polyspora (strain ATCC 22028 / DSM 70294 / BCRC 21397 / CBS 2163 / NBRC 10782 / NRRL Y-8283 / UCD 57-17)</name>
    <name type="common">Kluyveromyces polysporus</name>
    <dbReference type="NCBI Taxonomy" id="436907"/>
    <lineage>
        <taxon>Eukaryota</taxon>
        <taxon>Fungi</taxon>
        <taxon>Dikarya</taxon>
        <taxon>Ascomycota</taxon>
        <taxon>Saccharomycotina</taxon>
        <taxon>Saccharomycetes</taxon>
        <taxon>Saccharomycetales</taxon>
        <taxon>Saccharomycetaceae</taxon>
        <taxon>Vanderwaltozyma</taxon>
    </lineage>
</organism>
<dbReference type="GeneID" id="5543928"/>
<dbReference type="GO" id="GO:0005576">
    <property type="term" value="C:extracellular region"/>
    <property type="evidence" value="ECO:0007669"/>
    <property type="project" value="TreeGrafter"/>
</dbReference>
<keyword evidence="4" id="KW-0472">Membrane</keyword>
<dbReference type="SUPFAM" id="SSF51445">
    <property type="entry name" value="(Trans)glycosidases"/>
    <property type="match status" value="1"/>
</dbReference>
<dbReference type="OrthoDB" id="62120at2759"/>
<feature type="transmembrane region" description="Helical" evidence="4">
    <location>
        <begin position="518"/>
        <end position="539"/>
    </location>
</feature>
<evidence type="ECO:0000313" key="7">
    <source>
        <dbReference type="Proteomes" id="UP000000267"/>
    </source>
</evidence>
<dbReference type="PhylomeDB" id="A7TPJ4"/>
<gene>
    <name evidence="6" type="ORF">Kpol_1057p27</name>
</gene>
<dbReference type="Proteomes" id="UP000000267">
    <property type="component" value="Unassembled WGS sequence"/>
</dbReference>
<keyword evidence="4" id="KW-1133">Transmembrane helix</keyword>
<dbReference type="EMBL" id="DS480443">
    <property type="protein sequence ID" value="EDO15838.1"/>
    <property type="molecule type" value="Genomic_DNA"/>
</dbReference>
<keyword evidence="3" id="KW-0326">Glycosidase</keyword>
<dbReference type="GO" id="GO:0009986">
    <property type="term" value="C:cell surface"/>
    <property type="evidence" value="ECO:0007669"/>
    <property type="project" value="TreeGrafter"/>
</dbReference>
<evidence type="ECO:0000256" key="4">
    <source>
        <dbReference type="SAM" id="Phobius"/>
    </source>
</evidence>
<keyword evidence="2" id="KW-0378">Hydrolase</keyword>
<dbReference type="InterPro" id="IPR017853">
    <property type="entry name" value="GH"/>
</dbReference>
<dbReference type="Gene3D" id="3.20.20.80">
    <property type="entry name" value="Glycosidases"/>
    <property type="match status" value="1"/>
</dbReference>
<accession>A7TPJ4</accession>
<comment type="similarity">
    <text evidence="1">Belongs to the glycosyl hydrolase 5 (cellulase A) family.</text>
</comment>
<evidence type="ECO:0000256" key="3">
    <source>
        <dbReference type="ARBA" id="ARBA00023295"/>
    </source>
</evidence>
<keyword evidence="5" id="KW-0732">Signal</keyword>
<dbReference type="PANTHER" id="PTHR31297">
    <property type="entry name" value="GLUCAN ENDO-1,6-BETA-GLUCOSIDASE B"/>
    <property type="match status" value="1"/>
</dbReference>
<dbReference type="STRING" id="436907.A7TPJ4"/>
<dbReference type="AlphaFoldDB" id="A7TPJ4"/>
<keyword evidence="7" id="KW-1185">Reference proteome</keyword>
<dbReference type="FunCoup" id="A7TPJ4">
    <property type="interactions" value="50"/>
</dbReference>
<dbReference type="InterPro" id="IPR050386">
    <property type="entry name" value="Glycosyl_hydrolase_5"/>
</dbReference>
<evidence type="ECO:0000256" key="1">
    <source>
        <dbReference type="ARBA" id="ARBA00005641"/>
    </source>
</evidence>
<dbReference type="RefSeq" id="XP_001643696.1">
    <property type="nucleotide sequence ID" value="XM_001643646.1"/>
</dbReference>
<evidence type="ECO:0000256" key="2">
    <source>
        <dbReference type="ARBA" id="ARBA00022801"/>
    </source>
</evidence>
<dbReference type="GO" id="GO:0009251">
    <property type="term" value="P:glucan catabolic process"/>
    <property type="evidence" value="ECO:0007669"/>
    <property type="project" value="TreeGrafter"/>
</dbReference>
<dbReference type="HOGENOM" id="CLU_004624_0_0_1"/>
<name>A7TPJ4_VANPO</name>
<keyword evidence="4" id="KW-0812">Transmembrane</keyword>